<feature type="region of interest" description="Disordered" evidence="1">
    <location>
        <begin position="67"/>
        <end position="135"/>
    </location>
</feature>
<proteinExistence type="predicted"/>
<feature type="compositionally biased region" description="Low complexity" evidence="1">
    <location>
        <begin position="67"/>
        <end position="78"/>
    </location>
</feature>
<dbReference type="EMBL" id="HBUE01290522">
    <property type="protein sequence ID" value="CAG6573730.1"/>
    <property type="molecule type" value="Transcribed_RNA"/>
</dbReference>
<organism evidence="2">
    <name type="scientific">Culex pipiens</name>
    <name type="common">House mosquito</name>
    <dbReference type="NCBI Taxonomy" id="7175"/>
    <lineage>
        <taxon>Eukaryota</taxon>
        <taxon>Metazoa</taxon>
        <taxon>Ecdysozoa</taxon>
        <taxon>Arthropoda</taxon>
        <taxon>Hexapoda</taxon>
        <taxon>Insecta</taxon>
        <taxon>Pterygota</taxon>
        <taxon>Neoptera</taxon>
        <taxon>Endopterygota</taxon>
        <taxon>Diptera</taxon>
        <taxon>Nematocera</taxon>
        <taxon>Culicoidea</taxon>
        <taxon>Culicidae</taxon>
        <taxon>Culicinae</taxon>
        <taxon>Culicini</taxon>
        <taxon>Culex</taxon>
        <taxon>Culex</taxon>
    </lineage>
</organism>
<protein>
    <submittedName>
        <fullName evidence="2">(northern house mosquito) hypothetical protein</fullName>
    </submittedName>
</protein>
<accession>A0A8D8NQH6</accession>
<dbReference type="AlphaFoldDB" id="A0A8D8NQH6"/>
<name>A0A8D8NQH6_CULPI</name>
<sequence>MAHPWPARPSTMVAAWGTAITSSRRRSVCRPAGLWRPAVSPSSPAPAEVFSSSGRLMPCRGSVFSSTMGAARATATSSTRRRSAKSTAASPVKRMKSCCAPPTDQSAGHRAAGGPAPAPAWCPMAGSNKNQIVAS</sequence>
<evidence type="ECO:0000256" key="1">
    <source>
        <dbReference type="SAM" id="MobiDB-lite"/>
    </source>
</evidence>
<feature type="compositionally biased region" description="Low complexity" evidence="1">
    <location>
        <begin position="108"/>
        <end position="126"/>
    </location>
</feature>
<evidence type="ECO:0000313" key="2">
    <source>
        <dbReference type="EMBL" id="CAG6573730.1"/>
    </source>
</evidence>
<reference evidence="2" key="1">
    <citation type="submission" date="2021-05" db="EMBL/GenBank/DDBJ databases">
        <authorList>
            <person name="Alioto T."/>
            <person name="Alioto T."/>
            <person name="Gomez Garrido J."/>
        </authorList>
    </citation>
    <scope>NUCLEOTIDE SEQUENCE</scope>
</reference>